<evidence type="ECO:0000256" key="5">
    <source>
        <dbReference type="ARBA" id="ARBA00023054"/>
    </source>
</evidence>
<feature type="compositionally biased region" description="Polar residues" evidence="11">
    <location>
        <begin position="1423"/>
        <end position="1432"/>
    </location>
</feature>
<keyword evidence="2" id="KW-0963">Cytoplasm</keyword>
<keyword evidence="3" id="KW-0853">WD repeat</keyword>
<dbReference type="Gene3D" id="2.130.10.10">
    <property type="entry name" value="YVTN repeat-like/Quinoprotein amine dehydrogenase"/>
    <property type="match status" value="4"/>
</dbReference>
<dbReference type="PANTHER" id="PTHR14885">
    <property type="entry name" value="CILIA- AND FLAGELLA-ASSOCIATED PROTEIN 43-RELATED"/>
    <property type="match status" value="1"/>
</dbReference>
<evidence type="ECO:0000256" key="2">
    <source>
        <dbReference type="ARBA" id="ARBA00022490"/>
    </source>
</evidence>
<feature type="coiled-coil region" evidence="10">
    <location>
        <begin position="1251"/>
        <end position="1296"/>
    </location>
</feature>
<name>K1PDE1_MAGGI</name>
<dbReference type="GO" id="GO:0060271">
    <property type="term" value="P:cilium assembly"/>
    <property type="evidence" value="ECO:0007669"/>
    <property type="project" value="TreeGrafter"/>
</dbReference>
<evidence type="ECO:0000256" key="4">
    <source>
        <dbReference type="ARBA" id="ARBA00022737"/>
    </source>
</evidence>
<evidence type="ECO:0000256" key="9">
    <source>
        <dbReference type="ARBA" id="ARBA00023662"/>
    </source>
</evidence>
<dbReference type="InParanoid" id="K1PDE1"/>
<evidence type="ECO:0000256" key="3">
    <source>
        <dbReference type="ARBA" id="ARBA00022574"/>
    </source>
</evidence>
<evidence type="ECO:0000256" key="6">
    <source>
        <dbReference type="ARBA" id="ARBA00023212"/>
    </source>
</evidence>
<dbReference type="HOGENOM" id="CLU_000937_1_0_1"/>
<feature type="region of interest" description="Disordered" evidence="11">
    <location>
        <begin position="1189"/>
        <end position="1212"/>
    </location>
</feature>
<dbReference type="InterPro" id="IPR015943">
    <property type="entry name" value="WD40/YVTN_repeat-like_dom_sf"/>
</dbReference>
<sequence length="1770" mass="201104">MDAVGSLELSWAQGYNGGKVGYIDKDVICYQAGSNIKFIAEDGAETVFNFKGNGVGPFAVHATNKCFAVAERCLNPKITVYVYPTFREAAVLKDGAKLEYRSLVFSHSEYMVTITGIPEFQLMLWRYTDGTKLTSVDITSDPVSSVTFNPGNWRQLCVTTEKSMTVWNTEQSNDKYVMLPQKIKLPAENPSLNSDEEKDRDIPTRASTRMTRYTIDLPKAAIAGLVGERAEALDEVQDTTPRVVPLSHTWSPSGDVYVGCQGGQILKVDGEIYKAKLFYHPLPPASAPNSRATSATSRFNSQLDLTTADEVRDMILEGGADCVLLHKKGLYVAGQDGILRLIDLKSEEFKLLEQIPIGNPVTSMAFSPNYRHLSLATGKGTLHVYDIGSPPESVKTLKNIHWGNVVGVSCLAGNEYCVSVREDGELQVWTIDKGLLISSVSVGVQALCLACCPMVHVAAVGTVSGHVYYVDLTFPKKPRVVKAMRMYQGPVTHLTYESDGKYLVSGSDDGHVIVVDGRASVNFKPVGYTTIPGDIQSIATFSSNGVTRIVVTSNTSGNKRNGADTVLYFRVSEEMMKDLRSHVNSLKYDFKDASIKRMILKLPIPGFGAALAEESSFFTMGQMSKKLYQFSLPEEPPKKVEVEIIDHGVKKTVLKESDDDDAILEVDEEELVDSETLLARGKPNELFPEAEFESHQLPGGKLQLSPHGKWLASCGTDGAVQLRAMGTLDRFVVINPHDYHLGGVKIVAFAEDAQNLFTTGYDGVLCCYSWNFTSTGIGKAKSAMEAARARKSRLMQIQKDEDEVVRNYPEFSAPSASRPVSGETTQAEKEKKAMEKAHESDEIYRTPTPVAPNDATWQQVQELESIKEEDNEYASVKTDLRVQIRDMRRTIQGMLKQNETLPDIEKLGRHEFDLDIEEQTRLQAEADAEVTRVREEIEFENLAKIYLREMIKRECWDEMDVKGRALQAHKAGAYSGFCGSKLIKAHDSPGWDTSPLQSFFTTLEVSNFPMRKRSVAAEKQLQVVTTRRKIELADIAARKAELEATRKPGLTTADDEGGDIDEGEEGTKEKPSTTGSLGAMYGGGSDLFYSQFDLHTRDQKRSQIILLEDAIYRIKNTFNKEFDDVYQKKLSEISKIKDKNKRIVKILQDLDLTEEVVKPELSIYEDPESLLTVEDHEVKVEKYLTAAQRKEQERKEKEEEERRIREQGDNARERGLDMMMGGVLEIKKEDELKKDIPKPLFMSTKEPTDWSEDEQKLAKEYEKKVKDLQEEREKYRKQLETELRKLQSIIQESMQGFDDNLTQLFMKKIKIMMVIYQEELKILRLRYSLLVEEEMETREKELNHLMEHKKAMKALTATAVMESKKHMDAFRGHYDDLNAEDKVMDKAFKREFNDVTAVQQDQLYRLFRKRPRIPRLKGFDTPAPSTADSSLPNPFADRPSTARQHAQAKSQLEAAINDLDKISNMPEGIDESVWQRLCAYRREKIENDLLIKQKALVLAEMDNFYKKRVEEDERLRNEIEGIFDTLNKLHDDRVRFNLNLEVQLMLKQGQVEVDPTNFIQDYKDSALIHRTVVEELNSNIKQLGESKITSMMESKDFRKGIIQLEWEQKRMLMQMEDLQNKMKDIQFMKVTREIQLYLSNEDYEGKKSEEIGKLEQTILTQLKHHEKNVREKKRIMKDLGKTVKSRDSENSSMDNDLAELNVTVNERRHIDEVNADRRSNTGTEKRYQEIVQRRKLVDLAKAQAQEVAVLRAEVERLRMRTFPALVQVEH</sequence>
<dbReference type="InterPro" id="IPR001680">
    <property type="entry name" value="WD40_rpt"/>
</dbReference>
<keyword evidence="7" id="KW-0966">Cell projection</keyword>
<dbReference type="Pfam" id="PF25828">
    <property type="entry name" value="CC_Cfap43"/>
    <property type="match status" value="2"/>
</dbReference>
<gene>
    <name evidence="12" type="ORF">CGI_10003145</name>
</gene>
<dbReference type="GO" id="GO:0003341">
    <property type="term" value="P:cilium movement"/>
    <property type="evidence" value="ECO:0007669"/>
    <property type="project" value="UniProtKB-ARBA"/>
</dbReference>
<evidence type="ECO:0000256" key="8">
    <source>
        <dbReference type="ARBA" id="ARBA00023605"/>
    </source>
</evidence>
<keyword evidence="6" id="KW-0206">Cytoskeleton</keyword>
<protein>
    <recommendedName>
        <fullName evidence="9">Cilia- and flagella-associated protein 43</fullName>
    </recommendedName>
</protein>
<evidence type="ECO:0000313" key="12">
    <source>
        <dbReference type="EMBL" id="EKC21897.1"/>
    </source>
</evidence>
<dbReference type="SUPFAM" id="SSF50978">
    <property type="entry name" value="WD40 repeat-like"/>
    <property type="match status" value="2"/>
</dbReference>
<organism evidence="12">
    <name type="scientific">Magallana gigas</name>
    <name type="common">Pacific oyster</name>
    <name type="synonym">Crassostrea gigas</name>
    <dbReference type="NCBI Taxonomy" id="29159"/>
    <lineage>
        <taxon>Eukaryota</taxon>
        <taxon>Metazoa</taxon>
        <taxon>Spiralia</taxon>
        <taxon>Lophotrochozoa</taxon>
        <taxon>Mollusca</taxon>
        <taxon>Bivalvia</taxon>
        <taxon>Autobranchia</taxon>
        <taxon>Pteriomorphia</taxon>
        <taxon>Ostreida</taxon>
        <taxon>Ostreoidea</taxon>
        <taxon>Ostreidae</taxon>
        <taxon>Magallana</taxon>
    </lineage>
</organism>
<dbReference type="GO" id="GO:0005930">
    <property type="term" value="C:axoneme"/>
    <property type="evidence" value="ECO:0007669"/>
    <property type="project" value="UniProtKB-SubCell"/>
</dbReference>
<feature type="compositionally biased region" description="Acidic residues" evidence="11">
    <location>
        <begin position="1053"/>
        <end position="1064"/>
    </location>
</feature>
<feature type="region of interest" description="Disordered" evidence="11">
    <location>
        <begin position="1415"/>
        <end position="1447"/>
    </location>
</feature>
<accession>K1PDE1</accession>
<dbReference type="PANTHER" id="PTHR14885:SF1">
    <property type="entry name" value="CILIA- AND FLAGELLA-ASSOCIATED PROTEIN 43"/>
    <property type="match status" value="1"/>
</dbReference>
<evidence type="ECO:0000256" key="1">
    <source>
        <dbReference type="ARBA" id="ARBA00004430"/>
    </source>
</evidence>
<keyword evidence="5 10" id="KW-0175">Coiled coil</keyword>
<dbReference type="SMART" id="SM00320">
    <property type="entry name" value="WD40"/>
    <property type="match status" value="7"/>
</dbReference>
<proteinExistence type="inferred from homology"/>
<evidence type="ECO:0000256" key="11">
    <source>
        <dbReference type="SAM" id="MobiDB-lite"/>
    </source>
</evidence>
<evidence type="ECO:0000256" key="10">
    <source>
        <dbReference type="SAM" id="Coils"/>
    </source>
</evidence>
<keyword evidence="4" id="KW-0677">Repeat</keyword>
<comment type="subcellular location">
    <subcellularLocation>
        <location evidence="1">Cytoplasm</location>
        <location evidence="1">Cytoskeleton</location>
        <location evidence="1">Cilium axoneme</location>
    </subcellularLocation>
</comment>
<dbReference type="FunCoup" id="K1PDE1">
    <property type="interactions" value="13"/>
</dbReference>
<reference evidence="12" key="1">
    <citation type="journal article" date="2012" name="Nature">
        <title>The oyster genome reveals stress adaptation and complexity of shell formation.</title>
        <authorList>
            <person name="Zhang G."/>
            <person name="Fang X."/>
            <person name="Guo X."/>
            <person name="Li L."/>
            <person name="Luo R."/>
            <person name="Xu F."/>
            <person name="Yang P."/>
            <person name="Zhang L."/>
            <person name="Wang X."/>
            <person name="Qi H."/>
            <person name="Xiong Z."/>
            <person name="Que H."/>
            <person name="Xie Y."/>
            <person name="Holland P.W."/>
            <person name="Paps J."/>
            <person name="Zhu Y."/>
            <person name="Wu F."/>
            <person name="Chen Y."/>
            <person name="Wang J."/>
            <person name="Peng C."/>
            <person name="Meng J."/>
            <person name="Yang L."/>
            <person name="Liu J."/>
            <person name="Wen B."/>
            <person name="Zhang N."/>
            <person name="Huang Z."/>
            <person name="Zhu Q."/>
            <person name="Feng Y."/>
            <person name="Mount A."/>
            <person name="Hedgecock D."/>
            <person name="Xu Z."/>
            <person name="Liu Y."/>
            <person name="Domazet-Loso T."/>
            <person name="Du Y."/>
            <person name="Sun X."/>
            <person name="Zhang S."/>
            <person name="Liu B."/>
            <person name="Cheng P."/>
            <person name="Jiang X."/>
            <person name="Li J."/>
            <person name="Fan D."/>
            <person name="Wang W."/>
            <person name="Fu W."/>
            <person name="Wang T."/>
            <person name="Wang B."/>
            <person name="Zhang J."/>
            <person name="Peng Z."/>
            <person name="Li Y."/>
            <person name="Li N."/>
            <person name="Wang J."/>
            <person name="Chen M."/>
            <person name="He Y."/>
            <person name="Tan F."/>
            <person name="Song X."/>
            <person name="Zheng Q."/>
            <person name="Huang R."/>
            <person name="Yang H."/>
            <person name="Du X."/>
            <person name="Chen L."/>
            <person name="Yang M."/>
            <person name="Gaffney P.M."/>
            <person name="Wang S."/>
            <person name="Luo L."/>
            <person name="She Z."/>
            <person name="Ming Y."/>
            <person name="Huang W."/>
            <person name="Zhang S."/>
            <person name="Huang B."/>
            <person name="Zhang Y."/>
            <person name="Qu T."/>
            <person name="Ni P."/>
            <person name="Miao G."/>
            <person name="Wang J."/>
            <person name="Wang Q."/>
            <person name="Steinberg C.E."/>
            <person name="Wang H."/>
            <person name="Li N."/>
            <person name="Qian L."/>
            <person name="Zhang G."/>
            <person name="Li Y."/>
            <person name="Yang H."/>
            <person name="Liu X."/>
            <person name="Wang J."/>
            <person name="Yin Y."/>
            <person name="Wang J."/>
        </authorList>
    </citation>
    <scope>NUCLEOTIDE SEQUENCE [LARGE SCALE GENOMIC DNA]</scope>
    <source>
        <strain evidence="12">05x7-T-G4-1.051#20</strain>
    </source>
</reference>
<feature type="region of interest" description="Disordered" evidence="11">
    <location>
        <begin position="1046"/>
        <end position="1076"/>
    </location>
</feature>
<feature type="region of interest" description="Disordered" evidence="11">
    <location>
        <begin position="811"/>
        <end position="832"/>
    </location>
</feature>
<dbReference type="Pfam" id="PF00400">
    <property type="entry name" value="WD40"/>
    <property type="match status" value="1"/>
</dbReference>
<dbReference type="EMBL" id="JH816898">
    <property type="protein sequence ID" value="EKC21897.1"/>
    <property type="molecule type" value="Genomic_DNA"/>
</dbReference>
<evidence type="ECO:0000256" key="7">
    <source>
        <dbReference type="ARBA" id="ARBA00023273"/>
    </source>
</evidence>
<dbReference type="InterPro" id="IPR036322">
    <property type="entry name" value="WD40_repeat_dom_sf"/>
</dbReference>
<comment type="similarity">
    <text evidence="8">Belongs to the CFAP43 family.</text>
</comment>